<accession>A0ABQ5W527</accession>
<dbReference type="EMBL" id="BSNS01000011">
    <property type="protein sequence ID" value="GLQ55035.1"/>
    <property type="molecule type" value="Genomic_DNA"/>
</dbReference>
<evidence type="ECO:0000256" key="6">
    <source>
        <dbReference type="SAM" id="Phobius"/>
    </source>
</evidence>
<reference evidence="9" key="1">
    <citation type="journal article" date="2019" name="Int. J. Syst. Evol. Microbiol.">
        <title>The Global Catalogue of Microorganisms (GCM) 10K type strain sequencing project: providing services to taxonomists for standard genome sequencing and annotation.</title>
        <authorList>
            <consortium name="The Broad Institute Genomics Platform"/>
            <consortium name="The Broad Institute Genome Sequencing Center for Infectious Disease"/>
            <person name="Wu L."/>
            <person name="Ma J."/>
        </authorList>
    </citation>
    <scope>NUCLEOTIDE SEQUENCE [LARGE SCALE GENOMIC DNA]</scope>
    <source>
        <strain evidence="9">NBRC 112416</strain>
    </source>
</reference>
<feature type="domain" description="Cation efflux protein transmembrane" evidence="7">
    <location>
        <begin position="25"/>
        <end position="202"/>
    </location>
</feature>
<name>A0ABQ5W527_9HYPH</name>
<feature type="transmembrane region" description="Helical" evidence="6">
    <location>
        <begin position="178"/>
        <end position="196"/>
    </location>
</feature>
<gene>
    <name evidence="8" type="ORF">GCM10010862_22940</name>
</gene>
<sequence length="219" mass="22551">MAGCCHDDQCSQTTTPNSTRWRRVLWVALAVNAAMFLAEIVAGVAAGSAALQADAIDFLGDSANYAISLGVAGMALGWRARAALVKGWSLALLGAAVLASTVWHALAGTLPQAETMSIVGVLALLANVGVAVMLFRFRTGDSNMRSVWICSRNDVIGNIAVLLAAVGVFGTGTAWPDLVVATIMAALGITGGWQIINAARADLSRQAEGEVSSPPVEAT</sequence>
<dbReference type="SUPFAM" id="SSF161111">
    <property type="entry name" value="Cation efflux protein transmembrane domain-like"/>
    <property type="match status" value="1"/>
</dbReference>
<dbReference type="InterPro" id="IPR058533">
    <property type="entry name" value="Cation_efflux_TM"/>
</dbReference>
<dbReference type="InterPro" id="IPR027469">
    <property type="entry name" value="Cation_efflux_TMD_sf"/>
</dbReference>
<dbReference type="InterPro" id="IPR050681">
    <property type="entry name" value="CDF/SLC30A"/>
</dbReference>
<dbReference type="RefSeq" id="WP_284340475.1">
    <property type="nucleotide sequence ID" value="NZ_BSNS01000011.1"/>
</dbReference>
<feature type="transmembrane region" description="Helical" evidence="6">
    <location>
        <begin position="90"/>
        <end position="110"/>
    </location>
</feature>
<keyword evidence="3" id="KW-0406">Ion transport</keyword>
<dbReference type="PANTHER" id="PTHR11562">
    <property type="entry name" value="CATION EFFLUX PROTEIN/ ZINC TRANSPORTER"/>
    <property type="match status" value="1"/>
</dbReference>
<dbReference type="Pfam" id="PF01545">
    <property type="entry name" value="Cation_efflux"/>
    <property type="match status" value="1"/>
</dbReference>
<keyword evidence="9" id="KW-1185">Reference proteome</keyword>
<evidence type="ECO:0000256" key="1">
    <source>
        <dbReference type="ARBA" id="ARBA00004141"/>
    </source>
</evidence>
<proteinExistence type="predicted"/>
<dbReference type="PANTHER" id="PTHR11562:SF17">
    <property type="entry name" value="RE54080P-RELATED"/>
    <property type="match status" value="1"/>
</dbReference>
<comment type="subcellular location">
    <subcellularLocation>
        <location evidence="1">Membrane</location>
        <topology evidence="1">Multi-pass membrane protein</topology>
    </subcellularLocation>
</comment>
<keyword evidence="4 6" id="KW-1133">Transmembrane helix</keyword>
<dbReference type="Proteomes" id="UP001156691">
    <property type="component" value="Unassembled WGS sequence"/>
</dbReference>
<evidence type="ECO:0000313" key="9">
    <source>
        <dbReference type="Proteomes" id="UP001156691"/>
    </source>
</evidence>
<dbReference type="Gene3D" id="1.20.1510.10">
    <property type="entry name" value="Cation efflux protein transmembrane domain"/>
    <property type="match status" value="1"/>
</dbReference>
<feature type="transmembrane region" description="Helical" evidence="6">
    <location>
        <begin position="24"/>
        <end position="50"/>
    </location>
</feature>
<evidence type="ECO:0000256" key="3">
    <source>
        <dbReference type="ARBA" id="ARBA00022906"/>
    </source>
</evidence>
<feature type="transmembrane region" description="Helical" evidence="6">
    <location>
        <begin position="62"/>
        <end position="78"/>
    </location>
</feature>
<organism evidence="8 9">
    <name type="scientific">Devosia nitrariae</name>
    <dbReference type="NCBI Taxonomy" id="2071872"/>
    <lineage>
        <taxon>Bacteria</taxon>
        <taxon>Pseudomonadati</taxon>
        <taxon>Pseudomonadota</taxon>
        <taxon>Alphaproteobacteria</taxon>
        <taxon>Hyphomicrobiales</taxon>
        <taxon>Devosiaceae</taxon>
        <taxon>Devosia</taxon>
    </lineage>
</organism>
<evidence type="ECO:0000256" key="5">
    <source>
        <dbReference type="ARBA" id="ARBA00023136"/>
    </source>
</evidence>
<comment type="caution">
    <text evidence="8">The sequence shown here is derived from an EMBL/GenBank/DDBJ whole genome shotgun (WGS) entry which is preliminary data.</text>
</comment>
<evidence type="ECO:0000259" key="7">
    <source>
        <dbReference type="Pfam" id="PF01545"/>
    </source>
</evidence>
<evidence type="ECO:0000256" key="4">
    <source>
        <dbReference type="ARBA" id="ARBA00022989"/>
    </source>
</evidence>
<evidence type="ECO:0000313" key="8">
    <source>
        <dbReference type="EMBL" id="GLQ55035.1"/>
    </source>
</evidence>
<evidence type="ECO:0000256" key="2">
    <source>
        <dbReference type="ARBA" id="ARBA00022692"/>
    </source>
</evidence>
<keyword evidence="5 6" id="KW-0472">Membrane</keyword>
<feature type="transmembrane region" description="Helical" evidence="6">
    <location>
        <begin position="155"/>
        <end position="172"/>
    </location>
</feature>
<keyword evidence="3" id="KW-0813">Transport</keyword>
<keyword evidence="3" id="KW-0862">Zinc</keyword>
<protein>
    <submittedName>
        <fullName evidence="8">Cobalt transporter</fullName>
    </submittedName>
</protein>
<keyword evidence="3" id="KW-0864">Zinc transport</keyword>
<keyword evidence="2 6" id="KW-0812">Transmembrane</keyword>
<feature type="transmembrane region" description="Helical" evidence="6">
    <location>
        <begin position="116"/>
        <end position="135"/>
    </location>
</feature>